<evidence type="ECO:0000256" key="1">
    <source>
        <dbReference type="SAM" id="MobiDB-lite"/>
    </source>
</evidence>
<proteinExistence type="predicted"/>
<reference evidence="2" key="1">
    <citation type="submission" date="2013-08" db="EMBL/GenBank/DDBJ databases">
        <title>Gene expansion shapes genome architecture in the human pathogen Lichtheimia corymbifera: an evolutionary genomics analysis in the ancient terrestrial Mucorales (Mucoromycotina).</title>
        <authorList>
            <person name="Schwartze V.U."/>
            <person name="Winter S."/>
            <person name="Shelest E."/>
            <person name="Marcet-Houben M."/>
            <person name="Horn F."/>
            <person name="Wehner S."/>
            <person name="Hoffmann K."/>
            <person name="Riege K."/>
            <person name="Sammeth M."/>
            <person name="Nowrousian M."/>
            <person name="Valiante V."/>
            <person name="Linde J."/>
            <person name="Jacobsen I.D."/>
            <person name="Marz M."/>
            <person name="Brakhage A.A."/>
            <person name="Gabaldon T."/>
            <person name="Bocker S."/>
            <person name="Voigt K."/>
        </authorList>
    </citation>
    <scope>NUCLEOTIDE SEQUENCE [LARGE SCALE GENOMIC DNA]</scope>
    <source>
        <strain evidence="2">FSU 9682</strain>
    </source>
</reference>
<organism evidence="2 3">
    <name type="scientific">Lichtheimia corymbifera JMRC:FSU:9682</name>
    <dbReference type="NCBI Taxonomy" id="1263082"/>
    <lineage>
        <taxon>Eukaryota</taxon>
        <taxon>Fungi</taxon>
        <taxon>Fungi incertae sedis</taxon>
        <taxon>Mucoromycota</taxon>
        <taxon>Mucoromycotina</taxon>
        <taxon>Mucoromycetes</taxon>
        <taxon>Mucorales</taxon>
        <taxon>Lichtheimiaceae</taxon>
        <taxon>Lichtheimia</taxon>
    </lineage>
</organism>
<evidence type="ECO:0000313" key="2">
    <source>
        <dbReference type="EMBL" id="CDH59680.1"/>
    </source>
</evidence>
<feature type="compositionally biased region" description="Low complexity" evidence="1">
    <location>
        <begin position="90"/>
        <end position="100"/>
    </location>
</feature>
<dbReference type="OrthoDB" id="2262194at2759"/>
<feature type="region of interest" description="Disordered" evidence="1">
    <location>
        <begin position="1"/>
        <end position="27"/>
    </location>
</feature>
<sequence>MSKASLQKWLSPRTPRKTAEERANEREQQDLEMAMKLSLQEEERTRAEQMALLSQYESRRASIEQAIPDDTTEDFSLAQDVEEDEIHSDPLLSSPLSPSLTREDQQHNNNNGGYLSDEELDDFVQGMLATSSIHNQSPISNRIRTATSGRRGKRSIAEAVAEGEDNRRKRQVVCSSSTNTHYKVDGSALESEFESAGFADSAVGLAWESRGQSRYL</sequence>
<dbReference type="Proteomes" id="UP000027586">
    <property type="component" value="Unassembled WGS sequence"/>
</dbReference>
<evidence type="ECO:0000313" key="3">
    <source>
        <dbReference type="Proteomes" id="UP000027586"/>
    </source>
</evidence>
<accession>A0A068SCG9</accession>
<name>A0A068SCG9_9FUNG</name>
<dbReference type="VEuPathDB" id="FungiDB:LCOR_10486.1"/>
<feature type="compositionally biased region" description="Basic and acidic residues" evidence="1">
    <location>
        <begin position="17"/>
        <end position="27"/>
    </location>
</feature>
<feature type="region of interest" description="Disordered" evidence="1">
    <location>
        <begin position="81"/>
        <end position="117"/>
    </location>
</feature>
<comment type="caution">
    <text evidence="2">The sequence shown here is derived from an EMBL/GenBank/DDBJ whole genome shotgun (WGS) entry which is preliminary data.</text>
</comment>
<protein>
    <submittedName>
        <fullName evidence="2">Uncharacterized protein</fullName>
    </submittedName>
</protein>
<gene>
    <name evidence="2" type="ORF">LCOR_10486.1</name>
</gene>
<dbReference type="EMBL" id="CBTN010000073">
    <property type="protein sequence ID" value="CDH59680.1"/>
    <property type="molecule type" value="Genomic_DNA"/>
</dbReference>
<dbReference type="InterPro" id="IPR003903">
    <property type="entry name" value="UIM_dom"/>
</dbReference>
<dbReference type="PROSITE" id="PS50330">
    <property type="entry name" value="UIM"/>
    <property type="match status" value="1"/>
</dbReference>
<keyword evidence="3" id="KW-1185">Reference proteome</keyword>
<dbReference type="AlphaFoldDB" id="A0A068SCG9"/>